<comment type="caution">
    <text evidence="2">The sequence shown here is derived from an EMBL/GenBank/DDBJ whole genome shotgun (WGS) entry which is preliminary data.</text>
</comment>
<organism evidence="2 3">
    <name type="scientific">Streptomyces aurantiogriseus</name>
    <dbReference type="NCBI Taxonomy" id="66870"/>
    <lineage>
        <taxon>Bacteria</taxon>
        <taxon>Bacillati</taxon>
        <taxon>Actinomycetota</taxon>
        <taxon>Actinomycetes</taxon>
        <taxon>Kitasatosporales</taxon>
        <taxon>Streptomycetaceae</taxon>
        <taxon>Streptomyces</taxon>
    </lineage>
</organism>
<accession>A0A918FPI2</accession>
<name>A0A918FPI2_9ACTN</name>
<reference evidence="2" key="1">
    <citation type="journal article" date="2014" name="Int. J. Syst. Evol. Microbiol.">
        <title>Complete genome sequence of Corynebacterium casei LMG S-19264T (=DSM 44701T), isolated from a smear-ripened cheese.</title>
        <authorList>
            <consortium name="US DOE Joint Genome Institute (JGI-PGF)"/>
            <person name="Walter F."/>
            <person name="Albersmeier A."/>
            <person name="Kalinowski J."/>
            <person name="Ruckert C."/>
        </authorList>
    </citation>
    <scope>NUCLEOTIDE SEQUENCE</scope>
    <source>
        <strain evidence="2">JCM 4346</strain>
    </source>
</reference>
<evidence type="ECO:0000313" key="3">
    <source>
        <dbReference type="Proteomes" id="UP000658320"/>
    </source>
</evidence>
<dbReference type="EMBL" id="BMSX01000047">
    <property type="protein sequence ID" value="GGR63812.1"/>
    <property type="molecule type" value="Genomic_DNA"/>
</dbReference>
<reference evidence="2" key="2">
    <citation type="submission" date="2020-09" db="EMBL/GenBank/DDBJ databases">
        <authorList>
            <person name="Sun Q."/>
            <person name="Ohkuma M."/>
        </authorList>
    </citation>
    <scope>NUCLEOTIDE SEQUENCE</scope>
    <source>
        <strain evidence="2">JCM 4346</strain>
    </source>
</reference>
<proteinExistence type="predicted"/>
<feature type="compositionally biased region" description="Low complexity" evidence="1">
    <location>
        <begin position="216"/>
        <end position="227"/>
    </location>
</feature>
<feature type="region of interest" description="Disordered" evidence="1">
    <location>
        <begin position="204"/>
        <end position="251"/>
    </location>
</feature>
<evidence type="ECO:0000313" key="2">
    <source>
        <dbReference type="EMBL" id="GGR63812.1"/>
    </source>
</evidence>
<dbReference type="AlphaFoldDB" id="A0A918FPI2"/>
<sequence length="321" mass="34213">MCRPAPPGAYRCSATDSAVRVRAWRASSDQPDTWNGTVTDGTVATGRVGLRALANQGCANLPVTLSATCFQVDGATWQNPPGVTHGDWVRVLAEPFDGTWPRPWSGPYAAGSAPWPRRPRVRGRVPAGRPRGECRRRAGRAKGRSSPQAQNGPADAYGYRFVGAEFHEYAGVGWTFPDGTRKAAQALRGRARLLRLHAHGVRLPPGRAAGRHPRRLAGPAAARLAADGRPRRRRGAGPYRRHRPGRHPAAPAGALVLSAPTATAPWTTYVGIHLGTDATGSRRFLPGRKTVNGPTMADPGGASILDGTGTYATTLHTVHRL</sequence>
<keyword evidence="3" id="KW-1185">Reference proteome</keyword>
<feature type="compositionally biased region" description="Basic residues" evidence="1">
    <location>
        <begin position="230"/>
        <end position="246"/>
    </location>
</feature>
<protein>
    <submittedName>
        <fullName evidence="2">Uncharacterized protein</fullName>
    </submittedName>
</protein>
<evidence type="ECO:0000256" key="1">
    <source>
        <dbReference type="SAM" id="MobiDB-lite"/>
    </source>
</evidence>
<gene>
    <name evidence="2" type="ORF">GCM10010251_95600</name>
</gene>
<feature type="region of interest" description="Disordered" evidence="1">
    <location>
        <begin position="110"/>
        <end position="153"/>
    </location>
</feature>
<dbReference type="Proteomes" id="UP000658320">
    <property type="component" value="Unassembled WGS sequence"/>
</dbReference>